<dbReference type="GeneID" id="87585649"/>
<proteinExistence type="predicted"/>
<dbReference type="SUPFAM" id="SSF53474">
    <property type="entry name" value="alpha/beta-Hydrolases"/>
    <property type="match status" value="1"/>
</dbReference>
<dbReference type="Proteomes" id="UP000035218">
    <property type="component" value="Unassembled WGS sequence"/>
</dbReference>
<reference evidence="4 5" key="1">
    <citation type="submission" date="2015-05" db="EMBL/GenBank/DDBJ databases">
        <title>Genome sequencing project for genomic taxonomy and phylogenomics of Bacillus-like bacteria.</title>
        <authorList>
            <person name="Liu B."/>
            <person name="Wang J."/>
            <person name="Zhu Y."/>
            <person name="Liu G."/>
            <person name="Chen Q."/>
            <person name="Chen Z."/>
            <person name="Lan J."/>
            <person name="Che J."/>
            <person name="Ge C."/>
            <person name="Shi H."/>
            <person name="Pan Z."/>
            <person name="Liu X."/>
        </authorList>
    </citation>
    <scope>NUCLEOTIDE SEQUENCE [LARGE SCALE GENOMIC DNA]</scope>
    <source>
        <strain evidence="4 5">DSM 9885</strain>
    </source>
</reference>
<dbReference type="InterPro" id="IPR003386">
    <property type="entry name" value="LACT/PDAT_acylTrfase"/>
</dbReference>
<dbReference type="InterPro" id="IPR007280">
    <property type="entry name" value="Peptidase_C_arc/bac"/>
</dbReference>
<feature type="compositionally biased region" description="Basic and acidic residues" evidence="1">
    <location>
        <begin position="162"/>
        <end position="174"/>
    </location>
</feature>
<dbReference type="Gene3D" id="3.40.50.1820">
    <property type="entry name" value="alpha/beta hydrolase"/>
    <property type="match status" value="1"/>
</dbReference>
<gene>
    <name evidence="4" type="ORF">AA984_11250</name>
</gene>
<dbReference type="RefSeq" id="WP_047069864.1">
    <property type="nucleotide sequence ID" value="NZ_LDCN01000003.1"/>
</dbReference>
<comment type="caution">
    <text evidence="4">The sequence shown here is derived from an EMBL/GenBank/DDBJ whole genome shotgun (WGS) entry which is preliminary data.</text>
</comment>
<evidence type="ECO:0000259" key="3">
    <source>
        <dbReference type="Pfam" id="PF04151"/>
    </source>
</evidence>
<dbReference type="SUPFAM" id="SSF89260">
    <property type="entry name" value="Collagen-binding domain"/>
    <property type="match status" value="2"/>
</dbReference>
<feature type="domain" description="Peptidase C-terminal archaeal/bacterial" evidence="3">
    <location>
        <begin position="360"/>
        <end position="425"/>
    </location>
</feature>
<protein>
    <submittedName>
        <fullName evidence="4">Esterase</fullName>
    </submittedName>
</protein>
<evidence type="ECO:0000256" key="1">
    <source>
        <dbReference type="SAM" id="MobiDB-lite"/>
    </source>
</evidence>
<organism evidence="4 5">
    <name type="scientific">Brevibacillus formosus</name>
    <dbReference type="NCBI Taxonomy" id="54913"/>
    <lineage>
        <taxon>Bacteria</taxon>
        <taxon>Bacillati</taxon>
        <taxon>Bacillota</taxon>
        <taxon>Bacilli</taxon>
        <taxon>Bacillales</taxon>
        <taxon>Paenibacillaceae</taxon>
        <taxon>Brevibacillus</taxon>
    </lineage>
</organism>
<name>A0A837KQ43_9BACL</name>
<keyword evidence="2" id="KW-0732">Signal</keyword>
<dbReference type="Pfam" id="PF02450">
    <property type="entry name" value="LCAT"/>
    <property type="match status" value="1"/>
</dbReference>
<sequence length="937" mass="106983">MFVGIITRRLLCVLLLFALCLGNTVEQGSAKEREIFVEEAWAWIDEGDVRFQAQLSGAPDKVELSVNQDSDSKTRYFHEESQISLAVMPMDDSPIQITMFIDDSDEALRSWELSLPEHIEPTVEKIKMKKAPWDEMAADQKEPLELVEREIEDPNEAPPEEAEQKQEQDATDEELSRLAEEFYAHFSGENKPGEAELRNREARFEVEPNDTLGSKSDWLFDGKDSHGKISSKDDVDFWKIRGTTNGQMSISLTDIPANKDYDFYVYDEEERELARSEQHGNEPELIEGLALEKDKWYYIKVVGKQGSFSKDYYYRLRADFSADQGGGKADEYEPNDTMEEAYELDAYKRNIVGNLHSKTDVDFYSLSFTLSSTVEVSLKDIPAGMDMDVFLLDEAGKVVARSEKAKNSDEHITFNAYPGTYKVKVMASKRSGFTANSYSLYIGDRTIPVILIPGVGGSRLEVEQNGKRSEIWLGLGDSLIGINDPKHRRLLSLEPIKPNSVDVQQVVRDATIHPEKDDFYAIEYLSYAPFLKELTEQYYSMVKELEKAGYKKHRTLFALPYDWRYSSTKNAKLLKEKIDAALKASGANQVHLVAHSMGGLLVKETLLSNVSYQRKVNRVVYMGTPFLGSPRAYQALKHGYNFSIPWLDEETGKVISSYAPAVYELLPSKKYFETVGFLKRSNIQYYTYDEFLKDKNIRLDYAPLVKHGGTLHEKWDNKTINVPQYSIVGTGQVTLLGYFYDSFYNEWSPILDPGVGDGTVPYMSANYAQKDMKKRYYVKGEHAKLPTIPEVIDQVTRLLQGDEELQPGLRNAPAQNSDYLYYIIAQDDKSFPEVTIHKSGQTFTLDANKKEVREDLSIEYHDRIVVIHVRDGEDLEFQPPVAVEGEEPARFLIKRFSSDDSERYKETGRRYVLDERGLAEVEESTDSMTCSHQKQRV</sequence>
<dbReference type="InterPro" id="IPR029058">
    <property type="entry name" value="AB_hydrolase_fold"/>
</dbReference>
<feature type="region of interest" description="Disordered" evidence="1">
    <location>
        <begin position="153"/>
        <end position="174"/>
    </location>
</feature>
<dbReference type="GO" id="GO:0006629">
    <property type="term" value="P:lipid metabolic process"/>
    <property type="evidence" value="ECO:0007669"/>
    <property type="project" value="InterPro"/>
</dbReference>
<accession>A0A837KQ43</accession>
<evidence type="ECO:0000256" key="2">
    <source>
        <dbReference type="SAM" id="SignalP"/>
    </source>
</evidence>
<feature type="chain" id="PRO_5032444030" evidence="2">
    <location>
        <begin position="31"/>
        <end position="937"/>
    </location>
</feature>
<dbReference type="Gene3D" id="2.60.120.380">
    <property type="match status" value="2"/>
</dbReference>
<dbReference type="EMBL" id="LDCN01000003">
    <property type="protein sequence ID" value="KLH99091.1"/>
    <property type="molecule type" value="Genomic_DNA"/>
</dbReference>
<evidence type="ECO:0000313" key="5">
    <source>
        <dbReference type="Proteomes" id="UP000035218"/>
    </source>
</evidence>
<dbReference type="PANTHER" id="PTHR11440">
    <property type="entry name" value="LECITHIN-CHOLESTEROL ACYLTRANSFERASE-RELATED"/>
    <property type="match status" value="1"/>
</dbReference>
<dbReference type="GO" id="GO:0008374">
    <property type="term" value="F:O-acyltransferase activity"/>
    <property type="evidence" value="ECO:0007669"/>
    <property type="project" value="InterPro"/>
</dbReference>
<evidence type="ECO:0000313" key="4">
    <source>
        <dbReference type="EMBL" id="KLH99091.1"/>
    </source>
</evidence>
<feature type="signal peptide" evidence="2">
    <location>
        <begin position="1"/>
        <end position="30"/>
    </location>
</feature>
<dbReference type="AlphaFoldDB" id="A0A837KQ43"/>
<dbReference type="Pfam" id="PF04151">
    <property type="entry name" value="PPC"/>
    <property type="match status" value="1"/>
</dbReference>